<feature type="transmembrane region" description="Helical" evidence="1">
    <location>
        <begin position="167"/>
        <end position="187"/>
    </location>
</feature>
<keyword evidence="1" id="KW-0472">Membrane</keyword>
<dbReference type="OrthoDB" id="292826at2"/>
<feature type="transmembrane region" description="Helical" evidence="1">
    <location>
        <begin position="21"/>
        <end position="42"/>
    </location>
</feature>
<dbReference type="Gene3D" id="1.25.40.10">
    <property type="entry name" value="Tetratricopeptide repeat domain"/>
    <property type="match status" value="1"/>
</dbReference>
<keyword evidence="1" id="KW-1133">Transmembrane helix</keyword>
<feature type="transmembrane region" description="Helical" evidence="1">
    <location>
        <begin position="62"/>
        <end position="80"/>
    </location>
</feature>
<keyword evidence="1" id="KW-0812">Transmembrane</keyword>
<name>A0A5B9W6D1_9BACT</name>
<dbReference type="AlphaFoldDB" id="A0A5B9W6D1"/>
<organism evidence="2 3">
    <name type="scientific">Aquisphaera giovannonii</name>
    <dbReference type="NCBI Taxonomy" id="406548"/>
    <lineage>
        <taxon>Bacteria</taxon>
        <taxon>Pseudomonadati</taxon>
        <taxon>Planctomycetota</taxon>
        <taxon>Planctomycetia</taxon>
        <taxon>Isosphaerales</taxon>
        <taxon>Isosphaeraceae</taxon>
        <taxon>Aquisphaera</taxon>
    </lineage>
</organism>
<gene>
    <name evidence="2" type="ORF">OJF2_47860</name>
</gene>
<evidence type="ECO:0000313" key="2">
    <source>
        <dbReference type="EMBL" id="QEH36226.1"/>
    </source>
</evidence>
<feature type="transmembrane region" description="Helical" evidence="1">
    <location>
        <begin position="123"/>
        <end position="146"/>
    </location>
</feature>
<dbReference type="EMBL" id="CP042997">
    <property type="protein sequence ID" value="QEH36226.1"/>
    <property type="molecule type" value="Genomic_DNA"/>
</dbReference>
<dbReference type="SUPFAM" id="SSF48452">
    <property type="entry name" value="TPR-like"/>
    <property type="match status" value="1"/>
</dbReference>
<dbReference type="InterPro" id="IPR011990">
    <property type="entry name" value="TPR-like_helical_dom_sf"/>
</dbReference>
<reference evidence="2 3" key="1">
    <citation type="submission" date="2019-08" db="EMBL/GenBank/DDBJ databases">
        <title>Deep-cultivation of Planctomycetes and their phenomic and genomic characterization uncovers novel biology.</title>
        <authorList>
            <person name="Wiegand S."/>
            <person name="Jogler M."/>
            <person name="Boedeker C."/>
            <person name="Pinto D."/>
            <person name="Vollmers J."/>
            <person name="Rivas-Marin E."/>
            <person name="Kohn T."/>
            <person name="Peeters S.H."/>
            <person name="Heuer A."/>
            <person name="Rast P."/>
            <person name="Oberbeckmann S."/>
            <person name="Bunk B."/>
            <person name="Jeske O."/>
            <person name="Meyerdierks A."/>
            <person name="Storesund J.E."/>
            <person name="Kallscheuer N."/>
            <person name="Luecker S."/>
            <person name="Lage O.M."/>
            <person name="Pohl T."/>
            <person name="Merkel B.J."/>
            <person name="Hornburger P."/>
            <person name="Mueller R.-W."/>
            <person name="Bruemmer F."/>
            <person name="Labrenz M."/>
            <person name="Spormann A.M."/>
            <person name="Op den Camp H."/>
            <person name="Overmann J."/>
            <person name="Amann R."/>
            <person name="Jetten M.S.M."/>
            <person name="Mascher T."/>
            <person name="Medema M.H."/>
            <person name="Devos D.P."/>
            <person name="Kaster A.-K."/>
            <person name="Ovreas L."/>
            <person name="Rohde M."/>
            <person name="Galperin M.Y."/>
            <person name="Jogler C."/>
        </authorList>
    </citation>
    <scope>NUCLEOTIDE SEQUENCE [LARGE SCALE GENOMIC DNA]</scope>
    <source>
        <strain evidence="2 3">OJF2</strain>
    </source>
</reference>
<protein>
    <submittedName>
        <fullName evidence="2">Uncharacterized protein</fullName>
    </submittedName>
</protein>
<proteinExistence type="predicted"/>
<dbReference type="KEGG" id="agv:OJF2_47860"/>
<dbReference type="Proteomes" id="UP000324233">
    <property type="component" value="Chromosome"/>
</dbReference>
<keyword evidence="3" id="KW-1185">Reference proteome</keyword>
<dbReference type="NCBIfam" id="TIGR03067">
    <property type="entry name" value="Planc_TIGR03067"/>
    <property type="match status" value="1"/>
</dbReference>
<evidence type="ECO:0000313" key="3">
    <source>
        <dbReference type="Proteomes" id="UP000324233"/>
    </source>
</evidence>
<accession>A0A5B9W6D1</accession>
<dbReference type="RefSeq" id="WP_148595937.1">
    <property type="nucleotide sequence ID" value="NZ_CP042997.1"/>
</dbReference>
<sequence length="528" mass="56214">MIDTELPPARGPATADRALDLIGTGFTVMASLCLLGGAIGLLATCRDLMRTGGGPDEAARTALALAIPAILGVVPAWLLVRVGQGLRARRPGARRAAVVCLAAACLPFQTLAAESLLAREAGWLAAVGLEVPFLLALSYLMTPGAVSRFFPKGSPPADGPGARRSPWPFVAIMAAVTVVPFLGAQGLRRAARADLEAARDRIARGEWEDAKRLLDRALLLDGYLVDAALPRARAIDGLIASGARGPSAGTRAEALRDLDWYLRHHPRSGEAHYQRGLALAGDAKVEPARAAFATAIPLMDDPTPALVERAGLSFHVGKYAEAAGEVSEAIARHPLLPDLYESRQLYRRMAGDLPGASRDAVRAGAIRERPGLSAEAMEAIVEARGRPIAADQAAPRVAAERARLLGRWDVVERETDGESVDTTDRDFSLVFRPDGYRMVLDGKLQQDAPYRLDPDANPARIDWTAEAGGETVRLLGLYRLEGDRLTIRMGRAGSVRPEAFAGGDAFEPPVTYSLRRSAVRASSNHPAG</sequence>
<evidence type="ECO:0000256" key="1">
    <source>
        <dbReference type="SAM" id="Phobius"/>
    </source>
</evidence>
<dbReference type="InterPro" id="IPR017504">
    <property type="entry name" value="CHP03067_Planctomycetes"/>
</dbReference>